<dbReference type="Proteomes" id="UP000036338">
    <property type="component" value="Unassembled WGS sequence"/>
</dbReference>
<organism evidence="1 2">
    <name type="scientific">Burkholderia cepacia</name>
    <name type="common">Pseudomonas cepacia</name>
    <dbReference type="NCBI Taxonomy" id="292"/>
    <lineage>
        <taxon>Bacteria</taxon>
        <taxon>Pseudomonadati</taxon>
        <taxon>Pseudomonadota</taxon>
        <taxon>Betaproteobacteria</taxon>
        <taxon>Burkholderiales</taxon>
        <taxon>Burkholderiaceae</taxon>
        <taxon>Burkholderia</taxon>
        <taxon>Burkholderia cepacia complex</taxon>
    </lineage>
</organism>
<accession>A0A0J5ZUB0</accession>
<dbReference type="AlphaFoldDB" id="A0A0J5ZUB0"/>
<evidence type="ECO:0000313" key="2">
    <source>
        <dbReference type="Proteomes" id="UP000036338"/>
    </source>
</evidence>
<reference evidence="1 2" key="1">
    <citation type="submission" date="2015-05" db="EMBL/GenBank/DDBJ databases">
        <title>Draft genome of Burkholderia cepacia LK29.</title>
        <authorList>
            <person name="Chan X.Y."/>
        </authorList>
    </citation>
    <scope>NUCLEOTIDE SEQUENCE [LARGE SCALE GENOMIC DNA]</scope>
    <source>
        <strain evidence="1 2">LK29</strain>
    </source>
</reference>
<dbReference type="PATRIC" id="fig|292.27.peg.2977"/>
<proteinExistence type="predicted"/>
<sequence length="91" mass="10273">MNATPSFVEMRDRLINLGFDVCLIPNVLLTDDDGEPLSDTGIDLWAVRVYSPSPFAGMKLSIPDARTEWDAWMLAWKFVEERDQALLTGAR</sequence>
<gene>
    <name evidence="1" type="ORF">VL15_15190</name>
</gene>
<name>A0A0J5ZUB0_BURCE</name>
<dbReference type="EMBL" id="LDWR01000024">
    <property type="protein sequence ID" value="KML57060.1"/>
    <property type="molecule type" value="Genomic_DNA"/>
</dbReference>
<protein>
    <submittedName>
        <fullName evidence="1">Uncharacterized protein</fullName>
    </submittedName>
</protein>
<evidence type="ECO:0000313" key="1">
    <source>
        <dbReference type="EMBL" id="KML57060.1"/>
    </source>
</evidence>
<dbReference type="RefSeq" id="WP_048246445.1">
    <property type="nucleotide sequence ID" value="NZ_LDWR01000024.1"/>
</dbReference>
<comment type="caution">
    <text evidence="1">The sequence shown here is derived from an EMBL/GenBank/DDBJ whole genome shotgun (WGS) entry which is preliminary data.</text>
</comment>